<proteinExistence type="predicted"/>
<accession>A0A438D275</accession>
<dbReference type="GO" id="GO:0015074">
    <property type="term" value="P:DNA integration"/>
    <property type="evidence" value="ECO:0007669"/>
    <property type="project" value="UniProtKB-KW"/>
</dbReference>
<dbReference type="CDD" id="cd01647">
    <property type="entry name" value="RT_LTR"/>
    <property type="match status" value="1"/>
</dbReference>
<dbReference type="GO" id="GO:0006508">
    <property type="term" value="P:proteolysis"/>
    <property type="evidence" value="ECO:0007669"/>
    <property type="project" value="InterPro"/>
</dbReference>
<dbReference type="SUPFAM" id="SSF56672">
    <property type="entry name" value="DNA/RNA polymerases"/>
    <property type="match status" value="1"/>
</dbReference>
<dbReference type="InterPro" id="IPR041577">
    <property type="entry name" value="RT_RNaseH_2"/>
</dbReference>
<dbReference type="GO" id="GO:0004190">
    <property type="term" value="F:aspartic-type endopeptidase activity"/>
    <property type="evidence" value="ECO:0007669"/>
    <property type="project" value="InterPro"/>
</dbReference>
<dbReference type="FunFam" id="3.30.70.270:FF:000020">
    <property type="entry name" value="Transposon Tf2-6 polyprotein-like Protein"/>
    <property type="match status" value="1"/>
</dbReference>
<dbReference type="Gene3D" id="3.30.70.270">
    <property type="match status" value="2"/>
</dbReference>
<dbReference type="Pfam" id="PF17919">
    <property type="entry name" value="RT_RNaseH_2"/>
    <property type="match status" value="1"/>
</dbReference>
<reference evidence="14 15" key="1">
    <citation type="journal article" date="2018" name="PLoS Genet.">
        <title>Population sequencing reveals clonal diversity and ancestral inbreeding in the grapevine cultivar Chardonnay.</title>
        <authorList>
            <person name="Roach M.J."/>
            <person name="Johnson D.L."/>
            <person name="Bohlmann J."/>
            <person name="van Vuuren H.J."/>
            <person name="Jones S.J."/>
            <person name="Pretorius I.S."/>
            <person name="Schmidt S.A."/>
            <person name="Borneman A.R."/>
        </authorList>
    </citation>
    <scope>NUCLEOTIDE SEQUENCE [LARGE SCALE GENOMIC DNA]</scope>
    <source>
        <strain evidence="15">cv. Chardonnay</strain>
        <tissue evidence="14">Leaf</tissue>
    </source>
</reference>
<feature type="region of interest" description="Disordered" evidence="12">
    <location>
        <begin position="1184"/>
        <end position="1232"/>
    </location>
</feature>
<dbReference type="PROSITE" id="PS50994">
    <property type="entry name" value="INTEGRASE"/>
    <property type="match status" value="1"/>
</dbReference>
<evidence type="ECO:0000256" key="10">
    <source>
        <dbReference type="ARBA" id="ARBA00023268"/>
    </source>
</evidence>
<dbReference type="GO" id="GO:0004519">
    <property type="term" value="F:endonuclease activity"/>
    <property type="evidence" value="ECO:0007669"/>
    <property type="project" value="UniProtKB-KW"/>
</dbReference>
<dbReference type="InterPro" id="IPR043128">
    <property type="entry name" value="Rev_trsase/Diguanyl_cyclase"/>
</dbReference>
<dbReference type="AlphaFoldDB" id="A0A438D275"/>
<comment type="caution">
    <text evidence="14">The sequence shown here is derived from an EMBL/GenBank/DDBJ whole genome shotgun (WGS) entry which is preliminary data.</text>
</comment>
<dbReference type="InterPro" id="IPR021109">
    <property type="entry name" value="Peptidase_aspartic_dom_sf"/>
</dbReference>
<sequence length="1232" mass="139699">MNPDCMGRVAARGMASCQLLSHLISTRRNRPHGVTEGFGHVCPGNLNRPPLPSSDRIPDERYLEKVERRPDRIPDVRYQGGMSVNFRPDGMGDATCRKGSSACPNCEERLAKEGSLAPCTSAMEALRERMTQIEEALGEWPREDDTVASWAEHTMGESRIDDFKETLQSYGEDIAILKKAVLQGSTSGSKAPSKLRVPEPKGFNGNRNAKELENFLWDIEQFFKAAHVLDGEKISITSMYLIGDAKLWWRTRMEDDAESGRPQITTWETLKKELKNQFLPTNTAWVAREALKSSDTPDLLQGWAQTELRKQGVRDLPTAMAAADCLVDYKMGGVMSTTQRPRRKTSRENHKGCAADHSDDRMLHLQWPPSSQRLPKREKLSALVTADDKGDSDLDTPPRVNPLQLLNVIHGETPVQKSLMHIHAIVNGVQVKALVDSGATHNFVATKEAARLGLKLEEDTSRIKAVNSKAQKIQGVAKNVLMQISDWKALRAKDGGKGQPEMLSAIQLKKGLKRGQETYVAALIEIKEGQSMEVPNSVVSILKEFKDVMPAELPKELPPRRPIDHKIELMPGIKVPTQAPYRMSPAELLELRKQLKELLDACLIQLSRAPYGALVLFQKKHDGSLRMCVDYRALNKVTIKNKYLIPLATELFDRLSKASYFTKLDLRSGYWKVRIATGDEGKTTCVTRYGSYEFLVMPFGLTNAPDTFCNLMNDVLFDYLDAFVEEITFLGHKISAGLIRMDKGKMQTIMEWSVPTKVTELRSFLGLANYYRRFIKGYSKMVSPLTDLLKKDNQWDWSMQCQMAFESLKEAISTELVLRLPDLDLPFEVQTDVFDRALGGVLVQEGHPVAFESRKLNNAEQRYSTHEKEMTTVKKLSLRQARWQEFLADFKFEWLHRPGRHNTVADALDTAYGKLKQQVNESVIRRYWLEGHPGEEERTLALLARSYYWPKMGEDVQTYVKSCLVCQLDKTERKKAAGLLQPLPIPEKPWESISMDFIIGFPKVRDFKSVFVVVDRFSKYVVFIPTPDACPTEEAAKLFFSNVVKHFGLPRDIVSDRDTRFTGKFWVELFKLLGSELKFSTSNHPQTDGQTERINALLEEYLRHYVTTTQKNWVDLMDTAQLCYNLQRSSATGMSPFELAIGVLPRMPLEVAKQKAGGNSPVTYKMAQSRQEMLDEARDSLEKAARRMKKYADRNRRPLEFQVGGQGPPEIDSSNMEENQQQDKAEGTYFQV</sequence>
<dbReference type="InterPro" id="IPR012337">
    <property type="entry name" value="RNaseH-like_sf"/>
</dbReference>
<keyword evidence="3" id="KW-0540">Nuclease</keyword>
<dbReference type="Gene3D" id="3.30.420.10">
    <property type="entry name" value="Ribonuclease H-like superfamily/Ribonuclease H"/>
    <property type="match status" value="1"/>
</dbReference>
<dbReference type="InterPro" id="IPR000477">
    <property type="entry name" value="RT_dom"/>
</dbReference>
<dbReference type="InterPro" id="IPR036397">
    <property type="entry name" value="RNaseH_sf"/>
</dbReference>
<dbReference type="CDD" id="cd09274">
    <property type="entry name" value="RNase_HI_RT_Ty3"/>
    <property type="match status" value="1"/>
</dbReference>
<dbReference type="PANTHER" id="PTHR37984">
    <property type="entry name" value="PROTEIN CBG26694"/>
    <property type="match status" value="1"/>
</dbReference>
<dbReference type="Pfam" id="PF13975">
    <property type="entry name" value="gag-asp_proteas"/>
    <property type="match status" value="1"/>
</dbReference>
<keyword evidence="4" id="KW-0255">Endonuclease</keyword>
<evidence type="ECO:0000256" key="9">
    <source>
        <dbReference type="ARBA" id="ARBA00022918"/>
    </source>
</evidence>
<evidence type="ECO:0000256" key="6">
    <source>
        <dbReference type="ARBA" id="ARBA00022842"/>
    </source>
</evidence>
<evidence type="ECO:0000256" key="12">
    <source>
        <dbReference type="SAM" id="MobiDB-lite"/>
    </source>
</evidence>
<dbReference type="Gene3D" id="1.10.340.70">
    <property type="match status" value="1"/>
</dbReference>
<dbReference type="InterPro" id="IPR001584">
    <property type="entry name" value="Integrase_cat-core"/>
</dbReference>
<keyword evidence="11" id="KW-0175">Coiled coil</keyword>
<keyword evidence="2" id="KW-0548">Nucleotidyltransferase</keyword>
<feature type="region of interest" description="Disordered" evidence="12">
    <location>
        <begin position="336"/>
        <end position="357"/>
    </location>
</feature>
<dbReference type="Gene3D" id="2.40.70.10">
    <property type="entry name" value="Acid Proteases"/>
    <property type="match status" value="1"/>
</dbReference>
<evidence type="ECO:0000256" key="7">
    <source>
        <dbReference type="ARBA" id="ARBA00022884"/>
    </source>
</evidence>
<evidence type="ECO:0000256" key="2">
    <source>
        <dbReference type="ARBA" id="ARBA00022695"/>
    </source>
</evidence>
<dbReference type="PANTHER" id="PTHR37984:SF5">
    <property type="entry name" value="PROTEIN NYNRIN-LIKE"/>
    <property type="match status" value="1"/>
</dbReference>
<feature type="compositionally biased region" description="Basic and acidic residues" evidence="12">
    <location>
        <begin position="346"/>
        <end position="357"/>
    </location>
</feature>
<dbReference type="CDD" id="cd00303">
    <property type="entry name" value="retropepsin_like"/>
    <property type="match status" value="1"/>
</dbReference>
<keyword evidence="1" id="KW-0808">Transferase</keyword>
<evidence type="ECO:0000256" key="4">
    <source>
        <dbReference type="ARBA" id="ARBA00022759"/>
    </source>
</evidence>
<evidence type="ECO:0000259" key="13">
    <source>
        <dbReference type="PROSITE" id="PS50994"/>
    </source>
</evidence>
<keyword evidence="6" id="KW-0460">Magnesium</keyword>
<dbReference type="Pfam" id="PF00078">
    <property type="entry name" value="RVT_1"/>
    <property type="match status" value="1"/>
</dbReference>
<dbReference type="PROSITE" id="PS00141">
    <property type="entry name" value="ASP_PROTEASE"/>
    <property type="match status" value="1"/>
</dbReference>
<evidence type="ECO:0000313" key="14">
    <source>
        <dbReference type="EMBL" id="RVW29570.1"/>
    </source>
</evidence>
<dbReference type="Proteomes" id="UP000288805">
    <property type="component" value="Unassembled WGS sequence"/>
</dbReference>
<feature type="coiled-coil region" evidence="11">
    <location>
        <begin position="849"/>
        <end position="876"/>
    </location>
</feature>
<keyword evidence="8" id="KW-0229">DNA integration</keyword>
<keyword evidence="10" id="KW-0511">Multifunctional enzyme</keyword>
<feature type="compositionally biased region" description="Basic and acidic residues" evidence="12">
    <location>
        <begin position="1184"/>
        <end position="1199"/>
    </location>
</feature>
<dbReference type="InterPro" id="IPR050951">
    <property type="entry name" value="Retrovirus_Pol_polyprotein"/>
</dbReference>
<dbReference type="SUPFAM" id="SSF50630">
    <property type="entry name" value="Acid proteases"/>
    <property type="match status" value="1"/>
</dbReference>
<dbReference type="SUPFAM" id="SSF53098">
    <property type="entry name" value="Ribonuclease H-like"/>
    <property type="match status" value="1"/>
</dbReference>
<dbReference type="Pfam" id="PF17921">
    <property type="entry name" value="Integrase_H2C2"/>
    <property type="match status" value="1"/>
</dbReference>
<keyword evidence="7" id="KW-0694">RNA-binding</keyword>
<dbReference type="InterPro" id="IPR043502">
    <property type="entry name" value="DNA/RNA_pol_sf"/>
</dbReference>
<protein>
    <submittedName>
        <fullName evidence="14">Retrovirus-related Pol polyprotein from transposon 17.6</fullName>
    </submittedName>
</protein>
<evidence type="ECO:0000256" key="5">
    <source>
        <dbReference type="ARBA" id="ARBA00022801"/>
    </source>
</evidence>
<gene>
    <name evidence="14" type="primary">pol_227</name>
    <name evidence="14" type="ORF">CK203_077440</name>
</gene>
<keyword evidence="9" id="KW-0695">RNA-directed DNA polymerase</keyword>
<dbReference type="Gene3D" id="3.10.10.10">
    <property type="entry name" value="HIV Type 1 Reverse Transcriptase, subunit A, domain 1"/>
    <property type="match status" value="1"/>
</dbReference>
<dbReference type="GO" id="GO:0003964">
    <property type="term" value="F:RNA-directed DNA polymerase activity"/>
    <property type="evidence" value="ECO:0007669"/>
    <property type="project" value="UniProtKB-KW"/>
</dbReference>
<evidence type="ECO:0000256" key="8">
    <source>
        <dbReference type="ARBA" id="ARBA00022908"/>
    </source>
</evidence>
<evidence type="ECO:0000256" key="11">
    <source>
        <dbReference type="SAM" id="Coils"/>
    </source>
</evidence>
<organism evidence="14 15">
    <name type="scientific">Vitis vinifera</name>
    <name type="common">Grape</name>
    <dbReference type="NCBI Taxonomy" id="29760"/>
    <lineage>
        <taxon>Eukaryota</taxon>
        <taxon>Viridiplantae</taxon>
        <taxon>Streptophyta</taxon>
        <taxon>Embryophyta</taxon>
        <taxon>Tracheophyta</taxon>
        <taxon>Spermatophyta</taxon>
        <taxon>Magnoliopsida</taxon>
        <taxon>eudicotyledons</taxon>
        <taxon>Gunneridae</taxon>
        <taxon>Pentapetalae</taxon>
        <taxon>rosids</taxon>
        <taxon>Vitales</taxon>
        <taxon>Vitaceae</taxon>
        <taxon>Viteae</taxon>
        <taxon>Vitis</taxon>
    </lineage>
</organism>
<evidence type="ECO:0000313" key="15">
    <source>
        <dbReference type="Proteomes" id="UP000288805"/>
    </source>
</evidence>
<dbReference type="InterPro" id="IPR041588">
    <property type="entry name" value="Integrase_H2C2"/>
</dbReference>
<evidence type="ECO:0000256" key="3">
    <source>
        <dbReference type="ARBA" id="ARBA00022722"/>
    </source>
</evidence>
<dbReference type="EMBL" id="QGNW01001839">
    <property type="protein sequence ID" value="RVW29570.1"/>
    <property type="molecule type" value="Genomic_DNA"/>
</dbReference>
<dbReference type="InterPro" id="IPR001969">
    <property type="entry name" value="Aspartic_peptidase_AS"/>
</dbReference>
<keyword evidence="5" id="KW-0378">Hydrolase</keyword>
<feature type="domain" description="Integrase catalytic" evidence="13">
    <location>
        <begin position="985"/>
        <end position="1144"/>
    </location>
</feature>
<dbReference type="GO" id="GO:0003723">
    <property type="term" value="F:RNA binding"/>
    <property type="evidence" value="ECO:0007669"/>
    <property type="project" value="UniProtKB-KW"/>
</dbReference>
<name>A0A438D275_VITVI</name>
<evidence type="ECO:0000256" key="1">
    <source>
        <dbReference type="ARBA" id="ARBA00022679"/>
    </source>
</evidence>